<keyword evidence="3" id="KW-1185">Reference proteome</keyword>
<feature type="compositionally biased region" description="Low complexity" evidence="1">
    <location>
        <begin position="75"/>
        <end position="86"/>
    </location>
</feature>
<evidence type="ECO:0000256" key="1">
    <source>
        <dbReference type="SAM" id="MobiDB-lite"/>
    </source>
</evidence>
<sequence>MNYTTKTKARRPRRRPQRVHDDDREPRPQRIHANAFTTTPTHRQPRTQPCNCDHAHDCSSRPPSQLHGIAAACTGSSSGSVPSSSSDWMDVGEKSPN</sequence>
<proteinExistence type="predicted"/>
<protein>
    <submittedName>
        <fullName evidence="2">Predicted protein</fullName>
    </submittedName>
</protein>
<dbReference type="AlphaFoldDB" id="B0E0L2"/>
<gene>
    <name evidence="2" type="ORF">LACBIDRAFT_316271</name>
</gene>
<dbReference type="KEGG" id="lbc:LACBIDRAFT_316271"/>
<feature type="compositionally biased region" description="Low complexity" evidence="1">
    <location>
        <begin position="37"/>
        <end position="49"/>
    </location>
</feature>
<dbReference type="GeneID" id="6085372"/>
<feature type="compositionally biased region" description="Basic and acidic residues" evidence="1">
    <location>
        <begin position="18"/>
        <end position="28"/>
    </location>
</feature>
<name>B0E0L2_LACBS</name>
<feature type="compositionally biased region" description="Basic residues" evidence="1">
    <location>
        <begin position="7"/>
        <end position="17"/>
    </location>
</feature>
<dbReference type="Proteomes" id="UP000001194">
    <property type="component" value="Unassembled WGS sequence"/>
</dbReference>
<accession>B0E0L2</accession>
<organism evidence="3">
    <name type="scientific">Laccaria bicolor (strain S238N-H82 / ATCC MYA-4686)</name>
    <name type="common">Bicoloured deceiver</name>
    <name type="synonym">Laccaria laccata var. bicolor</name>
    <dbReference type="NCBI Taxonomy" id="486041"/>
    <lineage>
        <taxon>Eukaryota</taxon>
        <taxon>Fungi</taxon>
        <taxon>Dikarya</taxon>
        <taxon>Basidiomycota</taxon>
        <taxon>Agaricomycotina</taxon>
        <taxon>Agaricomycetes</taxon>
        <taxon>Agaricomycetidae</taxon>
        <taxon>Agaricales</taxon>
        <taxon>Agaricineae</taxon>
        <taxon>Hydnangiaceae</taxon>
        <taxon>Laccaria</taxon>
    </lineage>
</organism>
<evidence type="ECO:0000313" key="3">
    <source>
        <dbReference type="Proteomes" id="UP000001194"/>
    </source>
</evidence>
<dbReference type="EMBL" id="DS547161">
    <property type="protein sequence ID" value="EDQ99605.1"/>
    <property type="molecule type" value="Genomic_DNA"/>
</dbReference>
<dbReference type="RefSeq" id="XP_001889716.1">
    <property type="nucleotide sequence ID" value="XM_001889681.1"/>
</dbReference>
<reference evidence="2 3" key="1">
    <citation type="journal article" date="2008" name="Nature">
        <title>The genome of Laccaria bicolor provides insights into mycorrhizal symbiosis.</title>
        <authorList>
            <person name="Martin F."/>
            <person name="Aerts A."/>
            <person name="Ahren D."/>
            <person name="Brun A."/>
            <person name="Danchin E.G.J."/>
            <person name="Duchaussoy F."/>
            <person name="Gibon J."/>
            <person name="Kohler A."/>
            <person name="Lindquist E."/>
            <person name="Pereda V."/>
            <person name="Salamov A."/>
            <person name="Shapiro H.J."/>
            <person name="Wuyts J."/>
            <person name="Blaudez D."/>
            <person name="Buee M."/>
            <person name="Brokstein P."/>
            <person name="Canbaeck B."/>
            <person name="Cohen D."/>
            <person name="Courty P.E."/>
            <person name="Coutinho P.M."/>
            <person name="Delaruelle C."/>
            <person name="Detter J.C."/>
            <person name="Deveau A."/>
            <person name="DiFazio S."/>
            <person name="Duplessis S."/>
            <person name="Fraissinet-Tachet L."/>
            <person name="Lucic E."/>
            <person name="Frey-Klett P."/>
            <person name="Fourrey C."/>
            <person name="Feussner I."/>
            <person name="Gay G."/>
            <person name="Grimwood J."/>
            <person name="Hoegger P.J."/>
            <person name="Jain P."/>
            <person name="Kilaru S."/>
            <person name="Labbe J."/>
            <person name="Lin Y.C."/>
            <person name="Legue V."/>
            <person name="Le Tacon F."/>
            <person name="Marmeisse R."/>
            <person name="Melayah D."/>
            <person name="Montanini B."/>
            <person name="Muratet M."/>
            <person name="Nehls U."/>
            <person name="Niculita-Hirzel H."/>
            <person name="Oudot-Le Secq M.P."/>
            <person name="Peter M."/>
            <person name="Quesneville H."/>
            <person name="Rajashekar B."/>
            <person name="Reich M."/>
            <person name="Rouhier N."/>
            <person name="Schmutz J."/>
            <person name="Yin T."/>
            <person name="Chalot M."/>
            <person name="Henrissat B."/>
            <person name="Kuees U."/>
            <person name="Lucas S."/>
            <person name="Van de Peer Y."/>
            <person name="Podila G.K."/>
            <person name="Polle A."/>
            <person name="Pukkila P.J."/>
            <person name="Richardson P.M."/>
            <person name="Rouze P."/>
            <person name="Sanders I.R."/>
            <person name="Stajich J.E."/>
            <person name="Tunlid A."/>
            <person name="Tuskan G."/>
            <person name="Grigoriev I.V."/>
        </authorList>
    </citation>
    <scope>NUCLEOTIDE SEQUENCE [LARGE SCALE GENOMIC DNA]</scope>
    <source>
        <strain evidence="3">S238N-H82 / ATCC MYA-4686</strain>
    </source>
</reference>
<dbReference type="HOGENOM" id="CLU_2347069_0_0_1"/>
<feature type="region of interest" description="Disordered" evidence="1">
    <location>
        <begin position="1"/>
        <end position="97"/>
    </location>
</feature>
<dbReference type="InParanoid" id="B0E0L2"/>
<evidence type="ECO:0000313" key="2">
    <source>
        <dbReference type="EMBL" id="EDQ99605.1"/>
    </source>
</evidence>